<dbReference type="GO" id="GO:0051087">
    <property type="term" value="F:protein-folding chaperone binding"/>
    <property type="evidence" value="ECO:0007669"/>
    <property type="project" value="InterPro"/>
</dbReference>
<dbReference type="PANTHER" id="PTHR21083">
    <property type="entry name" value="TWISTER"/>
    <property type="match status" value="1"/>
</dbReference>
<dbReference type="CDD" id="cd00298">
    <property type="entry name" value="ACD_sHsps_p23-like"/>
    <property type="match status" value="1"/>
</dbReference>
<dbReference type="GO" id="GO:0005737">
    <property type="term" value="C:cytoplasm"/>
    <property type="evidence" value="ECO:0007669"/>
    <property type="project" value="TreeGrafter"/>
</dbReference>
<evidence type="ECO:0000313" key="5">
    <source>
        <dbReference type="Proteomes" id="UP000472272"/>
    </source>
</evidence>
<dbReference type="InterPro" id="IPR026697">
    <property type="entry name" value="DNAAF6"/>
</dbReference>
<dbReference type="GO" id="GO:0045505">
    <property type="term" value="F:dynein intermediate chain binding"/>
    <property type="evidence" value="ECO:0007669"/>
    <property type="project" value="TreeGrafter"/>
</dbReference>
<dbReference type="PANTHER" id="PTHR21083:SF0">
    <property type="entry name" value="DYNEIN AXONEMAL ASSEMBLY FACTOR 6"/>
    <property type="match status" value="1"/>
</dbReference>
<dbReference type="Pfam" id="PF18201">
    <property type="entry name" value="PIH1_CS"/>
    <property type="match status" value="1"/>
</dbReference>
<evidence type="ECO:0000256" key="1">
    <source>
        <dbReference type="ARBA" id="ARBA00008511"/>
    </source>
</evidence>
<sequence length="266" mass="28514">MTARMSAPVRAEVPAPPDVVLALLRQWARRILLVPAQAPSGRCRGDAGDAGGGRRAAGFLGAAASFFVAALAMEPPELGLCSASSLLALSQLLSPPEEEDEDAGRAIGVSSAGPGNIGPPKAAAPTAATQVKYGNSKEIWSAEDVPEDSEYNDDALDSREQPEYEILFKQHVSAEDMFLGMSRKDASTACCEDMLIKIKLPDTKASDITLDIREKVLDLRSPEKKLLLHLPHPVDTKSGKASFLSEKGTLEVTLRMKRELDFINFA</sequence>
<evidence type="ECO:0000259" key="3">
    <source>
        <dbReference type="Pfam" id="PF18201"/>
    </source>
</evidence>
<dbReference type="AlphaFoldDB" id="A0A670HN75"/>
<keyword evidence="5" id="KW-1185">Reference proteome</keyword>
<reference evidence="4" key="3">
    <citation type="submission" date="2025-09" db="UniProtKB">
        <authorList>
            <consortium name="Ensembl"/>
        </authorList>
    </citation>
    <scope>IDENTIFICATION</scope>
</reference>
<dbReference type="Ensembl" id="ENSPMRT00000000785.1">
    <property type="protein sequence ID" value="ENSPMRP00000000740.1"/>
    <property type="gene ID" value="ENSPMRG00000000552.1"/>
</dbReference>
<organism evidence="4 5">
    <name type="scientific">Podarcis muralis</name>
    <name type="common">Wall lizard</name>
    <name type="synonym">Lacerta muralis</name>
    <dbReference type="NCBI Taxonomy" id="64176"/>
    <lineage>
        <taxon>Eukaryota</taxon>
        <taxon>Metazoa</taxon>
        <taxon>Chordata</taxon>
        <taxon>Craniata</taxon>
        <taxon>Vertebrata</taxon>
        <taxon>Euteleostomi</taxon>
        <taxon>Lepidosauria</taxon>
        <taxon>Squamata</taxon>
        <taxon>Bifurcata</taxon>
        <taxon>Unidentata</taxon>
        <taxon>Episquamata</taxon>
        <taxon>Laterata</taxon>
        <taxon>Lacertibaenia</taxon>
        <taxon>Lacertidae</taxon>
        <taxon>Podarcis</taxon>
    </lineage>
</organism>
<dbReference type="InterPro" id="IPR008978">
    <property type="entry name" value="HSP20-like_chaperone"/>
</dbReference>
<name>A0A670HN75_PODMU</name>
<proteinExistence type="inferred from homology"/>
<dbReference type="OMA" id="ESMVVHK"/>
<dbReference type="InterPro" id="IPR041442">
    <property type="entry name" value="PIH1D1/2/3_CS-like"/>
</dbReference>
<protein>
    <recommendedName>
        <fullName evidence="3">PIH1D1/2/3 CS-like domain-containing protein</fullName>
    </recommendedName>
</protein>
<accession>A0A670HN75</accession>
<reference evidence="4" key="2">
    <citation type="submission" date="2025-08" db="UniProtKB">
        <authorList>
            <consortium name="Ensembl"/>
        </authorList>
    </citation>
    <scope>IDENTIFICATION</scope>
</reference>
<dbReference type="GO" id="GO:0070286">
    <property type="term" value="P:axonemal dynein complex assembly"/>
    <property type="evidence" value="ECO:0007669"/>
    <property type="project" value="InterPro"/>
</dbReference>
<evidence type="ECO:0000313" key="4">
    <source>
        <dbReference type="Ensembl" id="ENSPMRP00000000740.1"/>
    </source>
</evidence>
<feature type="domain" description="PIH1D1/2/3 CS-like" evidence="3">
    <location>
        <begin position="161"/>
        <end position="256"/>
    </location>
</feature>
<gene>
    <name evidence="4" type="primary">DNAAF6</name>
</gene>
<dbReference type="SUPFAM" id="SSF49764">
    <property type="entry name" value="HSP20-like chaperones"/>
    <property type="match status" value="1"/>
</dbReference>
<feature type="region of interest" description="Disordered" evidence="2">
    <location>
        <begin position="94"/>
        <end position="127"/>
    </location>
</feature>
<evidence type="ECO:0000256" key="2">
    <source>
        <dbReference type="SAM" id="MobiDB-lite"/>
    </source>
</evidence>
<comment type="similarity">
    <text evidence="1">Belongs to the PIH1 family.</text>
</comment>
<reference evidence="4 5" key="1">
    <citation type="journal article" date="2019" name="Proc. Natl. Acad. Sci. U.S.A.">
        <title>Regulatory changes in pterin and carotenoid genes underlie balanced color polymorphisms in the wall lizard.</title>
        <authorList>
            <person name="Andrade P."/>
            <person name="Pinho C."/>
            <person name="Perez I de Lanuza G."/>
            <person name="Afonso S."/>
            <person name="Brejcha J."/>
            <person name="Rubin C.J."/>
            <person name="Wallerman O."/>
            <person name="Pereira P."/>
            <person name="Sabatino S.J."/>
            <person name="Bellati A."/>
            <person name="Pellitteri-Rosa D."/>
            <person name="Bosakova Z."/>
            <person name="Bunikis I."/>
            <person name="Carretero M.A."/>
            <person name="Feiner N."/>
            <person name="Marsik P."/>
            <person name="Pauperio F."/>
            <person name="Salvi D."/>
            <person name="Soler L."/>
            <person name="While G.M."/>
            <person name="Uller T."/>
            <person name="Font E."/>
            <person name="Andersson L."/>
            <person name="Carneiro M."/>
        </authorList>
    </citation>
    <scope>NUCLEOTIDE SEQUENCE</scope>
</reference>
<dbReference type="GO" id="GO:0030317">
    <property type="term" value="P:flagellated sperm motility"/>
    <property type="evidence" value="ECO:0007669"/>
    <property type="project" value="TreeGrafter"/>
</dbReference>
<dbReference type="GeneTree" id="ENSGT00390000015219"/>
<dbReference type="Proteomes" id="UP000472272">
    <property type="component" value="Chromosome 2"/>
</dbReference>